<dbReference type="Gene3D" id="2.130.10.10">
    <property type="entry name" value="YVTN repeat-like/Quinoprotein amine dehydrogenase"/>
    <property type="match status" value="3"/>
</dbReference>
<dbReference type="SMART" id="SM00320">
    <property type="entry name" value="WD40"/>
    <property type="match status" value="7"/>
</dbReference>
<accession>A0A9P6H464</accession>
<dbReference type="OrthoDB" id="540662at2759"/>
<feature type="repeat" description="WD" evidence="3">
    <location>
        <begin position="206"/>
        <end position="255"/>
    </location>
</feature>
<reference evidence="6" key="2">
    <citation type="submission" date="2020-11" db="EMBL/GenBank/DDBJ databases">
        <authorList>
            <consortium name="DOE Joint Genome Institute"/>
            <person name="Kuo A."/>
            <person name="Miyauchi S."/>
            <person name="Kiss E."/>
            <person name="Drula E."/>
            <person name="Kohler A."/>
            <person name="Sanchez-Garcia M."/>
            <person name="Andreopoulos B."/>
            <person name="Barry K.W."/>
            <person name="Bonito G."/>
            <person name="Buee M."/>
            <person name="Carver A."/>
            <person name="Chen C."/>
            <person name="Cichocki N."/>
            <person name="Clum A."/>
            <person name="Culley D."/>
            <person name="Crous P.W."/>
            <person name="Fauchery L."/>
            <person name="Girlanda M."/>
            <person name="Hayes R."/>
            <person name="Keri Z."/>
            <person name="Labutti K."/>
            <person name="Lipzen A."/>
            <person name="Lombard V."/>
            <person name="Magnuson J."/>
            <person name="Maillard F."/>
            <person name="Morin E."/>
            <person name="Murat C."/>
            <person name="Nolan M."/>
            <person name="Ohm R."/>
            <person name="Pangilinan J."/>
            <person name="Pereira M."/>
            <person name="Perotto S."/>
            <person name="Peter M."/>
            <person name="Riley R."/>
            <person name="Sitrit Y."/>
            <person name="Stielow B."/>
            <person name="Szollosi G."/>
            <person name="Zifcakova L."/>
            <person name="Stursova M."/>
            <person name="Spatafora J.W."/>
            <person name="Tedersoo L."/>
            <person name="Vaario L.-M."/>
            <person name="Yamada A."/>
            <person name="Yan M."/>
            <person name="Wang P."/>
            <person name="Xu J."/>
            <person name="Bruns T."/>
            <person name="Baldrian P."/>
            <person name="Vilgalys R."/>
            <person name="Henrissat B."/>
            <person name="Grigoriev I.V."/>
            <person name="Hibbett D."/>
            <person name="Nagy L.G."/>
            <person name="Martin F.M."/>
        </authorList>
    </citation>
    <scope>NUCLEOTIDE SEQUENCE</scope>
    <source>
        <strain evidence="6">UH-Tt-Lm1</strain>
    </source>
</reference>
<dbReference type="InterPro" id="IPR015943">
    <property type="entry name" value="WD40/YVTN_repeat-like_dom_sf"/>
</dbReference>
<dbReference type="SUPFAM" id="SSF50978">
    <property type="entry name" value="WD40 repeat-like"/>
    <property type="match status" value="1"/>
</dbReference>
<dbReference type="InterPro" id="IPR020472">
    <property type="entry name" value="WD40_PAC1"/>
</dbReference>
<dbReference type="SMART" id="SM00500">
    <property type="entry name" value="SFM"/>
    <property type="match status" value="1"/>
</dbReference>
<proteinExistence type="predicted"/>
<dbReference type="InterPro" id="IPR019775">
    <property type="entry name" value="WD40_repeat_CS"/>
</dbReference>
<reference evidence="6" key="1">
    <citation type="journal article" date="2020" name="Nat. Commun.">
        <title>Large-scale genome sequencing of mycorrhizal fungi provides insights into the early evolution of symbiotic traits.</title>
        <authorList>
            <person name="Miyauchi S."/>
            <person name="Kiss E."/>
            <person name="Kuo A."/>
            <person name="Drula E."/>
            <person name="Kohler A."/>
            <person name="Sanchez-Garcia M."/>
            <person name="Morin E."/>
            <person name="Andreopoulos B."/>
            <person name="Barry K.W."/>
            <person name="Bonito G."/>
            <person name="Buee M."/>
            <person name="Carver A."/>
            <person name="Chen C."/>
            <person name="Cichocki N."/>
            <person name="Clum A."/>
            <person name="Culley D."/>
            <person name="Crous P.W."/>
            <person name="Fauchery L."/>
            <person name="Girlanda M."/>
            <person name="Hayes R.D."/>
            <person name="Keri Z."/>
            <person name="LaButti K."/>
            <person name="Lipzen A."/>
            <person name="Lombard V."/>
            <person name="Magnuson J."/>
            <person name="Maillard F."/>
            <person name="Murat C."/>
            <person name="Nolan M."/>
            <person name="Ohm R.A."/>
            <person name="Pangilinan J."/>
            <person name="Pereira M.F."/>
            <person name="Perotto S."/>
            <person name="Peter M."/>
            <person name="Pfister S."/>
            <person name="Riley R."/>
            <person name="Sitrit Y."/>
            <person name="Stielow J.B."/>
            <person name="Szollosi G."/>
            <person name="Zifcakova L."/>
            <person name="Stursova M."/>
            <person name="Spatafora J.W."/>
            <person name="Tedersoo L."/>
            <person name="Vaario L.M."/>
            <person name="Yamada A."/>
            <person name="Yan M."/>
            <person name="Wang P."/>
            <person name="Xu J."/>
            <person name="Bruns T."/>
            <person name="Baldrian P."/>
            <person name="Vilgalys R."/>
            <person name="Dunand C."/>
            <person name="Henrissat B."/>
            <person name="Grigoriev I.V."/>
            <person name="Hibbett D."/>
            <person name="Nagy L.G."/>
            <person name="Martin F.M."/>
        </authorList>
    </citation>
    <scope>NUCLEOTIDE SEQUENCE</scope>
    <source>
        <strain evidence="6">UH-Tt-Lm1</strain>
    </source>
</reference>
<dbReference type="InterPro" id="IPR014906">
    <property type="entry name" value="PRP4-like"/>
</dbReference>
<evidence type="ECO:0000256" key="4">
    <source>
        <dbReference type="SAM" id="MobiDB-lite"/>
    </source>
</evidence>
<feature type="repeat" description="WD" evidence="3">
    <location>
        <begin position="256"/>
        <end position="297"/>
    </location>
</feature>
<keyword evidence="2" id="KW-0677">Repeat</keyword>
<evidence type="ECO:0000259" key="5">
    <source>
        <dbReference type="SMART" id="SM00500"/>
    </source>
</evidence>
<dbReference type="GO" id="GO:0000398">
    <property type="term" value="P:mRNA splicing, via spliceosome"/>
    <property type="evidence" value="ECO:0007669"/>
    <property type="project" value="TreeGrafter"/>
</dbReference>
<organism evidence="6 7">
    <name type="scientific">Thelephora terrestris</name>
    <dbReference type="NCBI Taxonomy" id="56493"/>
    <lineage>
        <taxon>Eukaryota</taxon>
        <taxon>Fungi</taxon>
        <taxon>Dikarya</taxon>
        <taxon>Basidiomycota</taxon>
        <taxon>Agaricomycotina</taxon>
        <taxon>Agaricomycetes</taxon>
        <taxon>Thelephorales</taxon>
        <taxon>Thelephoraceae</taxon>
        <taxon>Thelephora</taxon>
    </lineage>
</organism>
<gene>
    <name evidence="6" type="ORF">BJ322DRAFT_1088791</name>
</gene>
<dbReference type="GO" id="GO:0017070">
    <property type="term" value="F:U6 snRNA binding"/>
    <property type="evidence" value="ECO:0007669"/>
    <property type="project" value="TreeGrafter"/>
</dbReference>
<dbReference type="PROSITE" id="PS50082">
    <property type="entry name" value="WD_REPEATS_2"/>
    <property type="match status" value="5"/>
</dbReference>
<dbReference type="GO" id="GO:0030621">
    <property type="term" value="F:U4 snRNA binding"/>
    <property type="evidence" value="ECO:0007669"/>
    <property type="project" value="TreeGrafter"/>
</dbReference>
<feature type="repeat" description="WD" evidence="3">
    <location>
        <begin position="298"/>
        <end position="339"/>
    </location>
</feature>
<dbReference type="FunFam" id="2.130.10.10:FF:001211">
    <property type="entry name" value="CBN-PRP-4 protein"/>
    <property type="match status" value="1"/>
</dbReference>
<feature type="repeat" description="WD" evidence="3">
    <location>
        <begin position="164"/>
        <end position="205"/>
    </location>
</feature>
<feature type="compositionally biased region" description="Acidic residues" evidence="4">
    <location>
        <begin position="417"/>
        <end position="427"/>
    </location>
</feature>
<dbReference type="PANTHER" id="PTHR19846">
    <property type="entry name" value="WD40 REPEAT PROTEIN"/>
    <property type="match status" value="1"/>
</dbReference>
<evidence type="ECO:0000256" key="1">
    <source>
        <dbReference type="ARBA" id="ARBA00022574"/>
    </source>
</evidence>
<dbReference type="GO" id="GO:0046540">
    <property type="term" value="C:U4/U6 x U5 tri-snRNP complex"/>
    <property type="evidence" value="ECO:0007669"/>
    <property type="project" value="TreeGrafter"/>
</dbReference>
<dbReference type="Proteomes" id="UP000736335">
    <property type="component" value="Unassembled WGS sequence"/>
</dbReference>
<feature type="region of interest" description="Disordered" evidence="4">
    <location>
        <begin position="417"/>
        <end position="438"/>
    </location>
</feature>
<evidence type="ECO:0000313" key="7">
    <source>
        <dbReference type="Proteomes" id="UP000736335"/>
    </source>
</evidence>
<dbReference type="Pfam" id="PF08799">
    <property type="entry name" value="PRP4"/>
    <property type="match status" value="1"/>
</dbReference>
<feature type="repeat" description="WD" evidence="3">
    <location>
        <begin position="340"/>
        <end position="381"/>
    </location>
</feature>
<dbReference type="Pfam" id="PF00400">
    <property type="entry name" value="WD40"/>
    <property type="match status" value="6"/>
</dbReference>
<dbReference type="InterPro" id="IPR001680">
    <property type="entry name" value="WD40_rpt"/>
</dbReference>
<sequence length="511" mass="55989">MAELTLDNLADDGQYARIENKLILDELERKKKARSLAVPTDDNRVKARLREIGEPITIFGERAADRRDRLIYVLSQINAARGDGAAEVEESSSEEEEAEAEEFYTEGTVDLLEARRSIAEYSLPRAQKRVAQQRIDSRIPLGKLIDLRKKIYANVKSFANLGSQIGDQRPIAQVRFSPDSKILATGSWSGNVKLWNVPACTLISTLAAHSDRVGGVAWHPQATLSQSATAVNIASGGADGKVALWSLKSESPLLVLEGHEERVCRVAFHPSGRYVASASFDTSWRLWDAEKGKELLLQEGHSKELYTVEFQGDGSLVASGGLDAIGRIWDTRTGRTAMVLDGHVQPILGLDFSPNGYQLATGSGDDTIRIWDMRASKALYTIPAHTSNVADVRFYKNHEMYSSKTGVEVDVLPDGEDADVDMADESGDSTPSKSGRDTGEWRLRAGMYLASAGYDGLVKLWSADDWTLLKTFPTDSGKVMSVDLSSDAQLLASGTYMRNFQLFAPEVAPVL</sequence>
<name>A0A9P6H464_9AGAM</name>
<feature type="domain" description="Pre-mRNA processing factor 4 (PRP4)-like" evidence="5">
    <location>
        <begin position="40"/>
        <end position="92"/>
    </location>
</feature>
<dbReference type="InterPro" id="IPR036285">
    <property type="entry name" value="PRP4-like_sf"/>
</dbReference>
<dbReference type="PROSITE" id="PS00678">
    <property type="entry name" value="WD_REPEATS_1"/>
    <property type="match status" value="2"/>
</dbReference>
<dbReference type="PRINTS" id="PR00320">
    <property type="entry name" value="GPROTEINBRPT"/>
</dbReference>
<dbReference type="PANTHER" id="PTHR19846:SF0">
    <property type="entry name" value="PRE-MRNA PROCESSING FACTOR 4"/>
    <property type="match status" value="1"/>
</dbReference>
<evidence type="ECO:0000256" key="2">
    <source>
        <dbReference type="ARBA" id="ARBA00022737"/>
    </source>
</evidence>
<dbReference type="InterPro" id="IPR036322">
    <property type="entry name" value="WD40_repeat_dom_sf"/>
</dbReference>
<dbReference type="PROSITE" id="PS50294">
    <property type="entry name" value="WD_REPEATS_REGION"/>
    <property type="match status" value="4"/>
</dbReference>
<evidence type="ECO:0000313" key="6">
    <source>
        <dbReference type="EMBL" id="KAF9779148.1"/>
    </source>
</evidence>
<keyword evidence="7" id="KW-1185">Reference proteome</keyword>
<keyword evidence="1 3" id="KW-0853">WD repeat</keyword>
<dbReference type="CDD" id="cd00200">
    <property type="entry name" value="WD40"/>
    <property type="match status" value="1"/>
</dbReference>
<evidence type="ECO:0000256" key="3">
    <source>
        <dbReference type="PROSITE-ProRule" id="PRU00221"/>
    </source>
</evidence>
<dbReference type="EMBL" id="WIUZ02000020">
    <property type="protein sequence ID" value="KAF9779148.1"/>
    <property type="molecule type" value="Genomic_DNA"/>
</dbReference>
<dbReference type="SUPFAM" id="SSF158230">
    <property type="entry name" value="PRP4-like"/>
    <property type="match status" value="1"/>
</dbReference>
<comment type="caution">
    <text evidence="6">The sequence shown here is derived from an EMBL/GenBank/DDBJ whole genome shotgun (WGS) entry which is preliminary data.</text>
</comment>
<protein>
    <submittedName>
        <fullName evidence="6">WD40-repeat-containing domain protein</fullName>
    </submittedName>
</protein>
<dbReference type="AlphaFoldDB" id="A0A9P6H464"/>
<dbReference type="Gene3D" id="4.10.280.110">
    <property type="entry name" value="Pre-mRNA processing factor 4 domain"/>
    <property type="match status" value="1"/>
</dbReference>